<keyword evidence="7" id="KW-0342">GTP-binding</keyword>
<sequence>MIGFVNPLVACGGTDARRRSMICNAKKPRSKRGFSTNGKDEELERIASEWRRKQKREEEKKTMKKEKEEKIASQQAKRAADKKNRSSSTMTSGDGGAAPTSRKNPYVEPAKSSGRTTLKPEEVAGVRFGGSFTMDIPRTRVPEIAFMGRSNVGKSSTINCLTGLKKKVAKTSKQPGRTQQINFFILSDAEQQDLATLVDLPGYGFAKIGMEDQRSIEVFLEKYLSDREELKLVVILVDSRREPQATDIALVNTLRQFPCKTQIVMTKIDLMTPSNLSKNAQAFAEAAGLTDDDEDLIFFSAVTGQGRGLLWQAAQEAIAMS</sequence>
<dbReference type="InterPro" id="IPR030393">
    <property type="entry name" value="G_ENGB_dom"/>
</dbReference>
<feature type="compositionally biased region" description="Basic and acidic residues" evidence="10">
    <location>
        <begin position="38"/>
        <end position="71"/>
    </location>
</feature>
<keyword evidence="13" id="KW-1185">Reference proteome</keyword>
<protein>
    <recommendedName>
        <fullName evidence="11">EngB-type G domain-containing protein</fullName>
    </recommendedName>
</protein>
<dbReference type="GO" id="GO:0005525">
    <property type="term" value="F:GTP binding"/>
    <property type="evidence" value="ECO:0007669"/>
    <property type="project" value="UniProtKB-KW"/>
</dbReference>
<keyword evidence="9" id="KW-0131">Cell cycle</keyword>
<name>A0AAV8UY61_9RHOD</name>
<dbReference type="GO" id="GO:0046872">
    <property type="term" value="F:metal ion binding"/>
    <property type="evidence" value="ECO:0007669"/>
    <property type="project" value="UniProtKB-KW"/>
</dbReference>
<dbReference type="Pfam" id="PF01926">
    <property type="entry name" value="MMR_HSR1"/>
    <property type="match status" value="1"/>
</dbReference>
<dbReference type="EMBL" id="JAMWBK010000002">
    <property type="protein sequence ID" value="KAJ8907439.1"/>
    <property type="molecule type" value="Genomic_DNA"/>
</dbReference>
<keyword evidence="5" id="KW-0547">Nucleotide-binding</keyword>
<evidence type="ECO:0000256" key="1">
    <source>
        <dbReference type="ARBA" id="ARBA00001946"/>
    </source>
</evidence>
<evidence type="ECO:0000256" key="10">
    <source>
        <dbReference type="SAM" id="MobiDB-lite"/>
    </source>
</evidence>
<gene>
    <name evidence="12" type="ORF">NDN08_007550</name>
</gene>
<evidence type="ECO:0000259" key="11">
    <source>
        <dbReference type="PROSITE" id="PS51706"/>
    </source>
</evidence>
<keyword evidence="6" id="KW-0460">Magnesium</keyword>
<evidence type="ECO:0000313" key="12">
    <source>
        <dbReference type="EMBL" id="KAJ8907439.1"/>
    </source>
</evidence>
<dbReference type="PANTHER" id="PTHR11649:SF13">
    <property type="entry name" value="ENGB-TYPE G DOMAIN-CONTAINING PROTEIN"/>
    <property type="match status" value="1"/>
</dbReference>
<reference evidence="12 13" key="1">
    <citation type="journal article" date="2023" name="Nat. Commun.">
        <title>Origin of minicircular mitochondrial genomes in red algae.</title>
        <authorList>
            <person name="Lee Y."/>
            <person name="Cho C.H."/>
            <person name="Lee Y.M."/>
            <person name="Park S.I."/>
            <person name="Yang J.H."/>
            <person name="West J.A."/>
            <person name="Bhattacharya D."/>
            <person name="Yoon H.S."/>
        </authorList>
    </citation>
    <scope>NUCLEOTIDE SEQUENCE [LARGE SCALE GENOMIC DNA]</scope>
    <source>
        <strain evidence="12 13">CCMP1338</strain>
        <tissue evidence="12">Whole cell</tissue>
    </source>
</reference>
<keyword evidence="3" id="KW-0132">Cell division</keyword>
<evidence type="ECO:0000256" key="4">
    <source>
        <dbReference type="ARBA" id="ARBA00022723"/>
    </source>
</evidence>
<dbReference type="PROSITE" id="PS51706">
    <property type="entry name" value="G_ENGB"/>
    <property type="match status" value="1"/>
</dbReference>
<dbReference type="CDD" id="cd01876">
    <property type="entry name" value="YihA_EngB"/>
    <property type="match status" value="1"/>
</dbReference>
<dbReference type="HAMAP" id="MF_00321">
    <property type="entry name" value="GTPase_EngB"/>
    <property type="match status" value="1"/>
</dbReference>
<dbReference type="PANTHER" id="PTHR11649">
    <property type="entry name" value="MSS1/TRME-RELATED GTP-BINDING PROTEIN"/>
    <property type="match status" value="1"/>
</dbReference>
<evidence type="ECO:0000256" key="3">
    <source>
        <dbReference type="ARBA" id="ARBA00022618"/>
    </source>
</evidence>
<evidence type="ECO:0000256" key="2">
    <source>
        <dbReference type="ARBA" id="ARBA00009638"/>
    </source>
</evidence>
<keyword evidence="4" id="KW-0479">Metal-binding</keyword>
<dbReference type="InterPro" id="IPR027417">
    <property type="entry name" value="P-loop_NTPase"/>
</dbReference>
<dbReference type="GO" id="GO:0051301">
    <property type="term" value="P:cell division"/>
    <property type="evidence" value="ECO:0007669"/>
    <property type="project" value="UniProtKB-KW"/>
</dbReference>
<evidence type="ECO:0000256" key="9">
    <source>
        <dbReference type="ARBA" id="ARBA00023306"/>
    </source>
</evidence>
<dbReference type="Gene3D" id="3.40.50.300">
    <property type="entry name" value="P-loop containing nucleotide triphosphate hydrolases"/>
    <property type="match status" value="1"/>
</dbReference>
<dbReference type="AlphaFoldDB" id="A0AAV8UY61"/>
<dbReference type="InterPro" id="IPR019987">
    <property type="entry name" value="GTP-bd_ribosome_bio_YsxC"/>
</dbReference>
<evidence type="ECO:0000256" key="6">
    <source>
        <dbReference type="ARBA" id="ARBA00022842"/>
    </source>
</evidence>
<accession>A0AAV8UY61</accession>
<evidence type="ECO:0000313" key="13">
    <source>
        <dbReference type="Proteomes" id="UP001157974"/>
    </source>
</evidence>
<proteinExistence type="inferred from homology"/>
<dbReference type="GO" id="GO:0005829">
    <property type="term" value="C:cytosol"/>
    <property type="evidence" value="ECO:0007669"/>
    <property type="project" value="TreeGrafter"/>
</dbReference>
<keyword evidence="8" id="KW-0717">Septation</keyword>
<feature type="domain" description="EngB-type G" evidence="11">
    <location>
        <begin position="140"/>
        <end position="320"/>
    </location>
</feature>
<dbReference type="SUPFAM" id="SSF52540">
    <property type="entry name" value="P-loop containing nucleoside triphosphate hydrolases"/>
    <property type="match status" value="1"/>
</dbReference>
<comment type="cofactor">
    <cofactor evidence="1">
        <name>Mg(2+)</name>
        <dbReference type="ChEBI" id="CHEBI:18420"/>
    </cofactor>
</comment>
<evidence type="ECO:0000256" key="8">
    <source>
        <dbReference type="ARBA" id="ARBA00023210"/>
    </source>
</evidence>
<comment type="caution">
    <text evidence="12">The sequence shown here is derived from an EMBL/GenBank/DDBJ whole genome shotgun (WGS) entry which is preliminary data.</text>
</comment>
<organism evidence="12 13">
    <name type="scientific">Rhodosorus marinus</name>
    <dbReference type="NCBI Taxonomy" id="101924"/>
    <lineage>
        <taxon>Eukaryota</taxon>
        <taxon>Rhodophyta</taxon>
        <taxon>Stylonematophyceae</taxon>
        <taxon>Stylonematales</taxon>
        <taxon>Stylonemataceae</taxon>
        <taxon>Rhodosorus</taxon>
    </lineage>
</organism>
<feature type="region of interest" description="Disordered" evidence="10">
    <location>
        <begin position="21"/>
        <end position="119"/>
    </location>
</feature>
<dbReference type="Proteomes" id="UP001157974">
    <property type="component" value="Unassembled WGS sequence"/>
</dbReference>
<evidence type="ECO:0000256" key="5">
    <source>
        <dbReference type="ARBA" id="ARBA00022741"/>
    </source>
</evidence>
<evidence type="ECO:0000256" key="7">
    <source>
        <dbReference type="ARBA" id="ARBA00023134"/>
    </source>
</evidence>
<comment type="similarity">
    <text evidence="2">Belongs to the TRAFAC class TrmE-Era-EngA-EngB-Septin-like GTPase superfamily. EngB GTPase family.</text>
</comment>
<dbReference type="NCBIfam" id="TIGR03598">
    <property type="entry name" value="GTPase_YsxC"/>
    <property type="match status" value="1"/>
</dbReference>
<dbReference type="InterPro" id="IPR006073">
    <property type="entry name" value="GTP-bd"/>
</dbReference>